<evidence type="ECO:0000313" key="2">
    <source>
        <dbReference type="EMBL" id="KAF2207188.1"/>
    </source>
</evidence>
<sequence>MSETEAPSTRNGEQEKKGEQQKEQQPPTNESSNQQKKPQDHNQNTSSSSSAAAASSNAKNMDKLLNKVPNLAPEGPLGTQTKGPLSALGDPLGQALSYTLKPLGHVVGAIGNPHGEALERVQRVAQHEGIAAGEPKYLPDQDNGKPDRELPGGERMGGKEQTGENPLGL</sequence>
<protein>
    <submittedName>
        <fullName evidence="2">Uncharacterized protein</fullName>
    </submittedName>
</protein>
<feature type="compositionally biased region" description="Polar residues" evidence="1">
    <location>
        <begin position="26"/>
        <end position="45"/>
    </location>
</feature>
<dbReference type="AlphaFoldDB" id="A0A6A6EY66"/>
<feature type="compositionally biased region" description="Low complexity" evidence="1">
    <location>
        <begin position="46"/>
        <end position="56"/>
    </location>
</feature>
<gene>
    <name evidence="2" type="ORF">CERZMDRAFT_88759</name>
</gene>
<name>A0A6A6EY66_9PEZI</name>
<dbReference type="Proteomes" id="UP000799539">
    <property type="component" value="Unassembled WGS sequence"/>
</dbReference>
<feature type="compositionally biased region" description="Basic and acidic residues" evidence="1">
    <location>
        <begin position="12"/>
        <end position="22"/>
    </location>
</feature>
<organism evidence="2 3">
    <name type="scientific">Cercospora zeae-maydis SCOH1-5</name>
    <dbReference type="NCBI Taxonomy" id="717836"/>
    <lineage>
        <taxon>Eukaryota</taxon>
        <taxon>Fungi</taxon>
        <taxon>Dikarya</taxon>
        <taxon>Ascomycota</taxon>
        <taxon>Pezizomycotina</taxon>
        <taxon>Dothideomycetes</taxon>
        <taxon>Dothideomycetidae</taxon>
        <taxon>Mycosphaerellales</taxon>
        <taxon>Mycosphaerellaceae</taxon>
        <taxon>Cercospora</taxon>
    </lineage>
</organism>
<evidence type="ECO:0000313" key="3">
    <source>
        <dbReference type="Proteomes" id="UP000799539"/>
    </source>
</evidence>
<evidence type="ECO:0000256" key="1">
    <source>
        <dbReference type="SAM" id="MobiDB-lite"/>
    </source>
</evidence>
<feature type="compositionally biased region" description="Basic and acidic residues" evidence="1">
    <location>
        <begin position="137"/>
        <end position="162"/>
    </location>
</feature>
<accession>A0A6A6EY66</accession>
<proteinExistence type="predicted"/>
<keyword evidence="3" id="KW-1185">Reference proteome</keyword>
<feature type="region of interest" description="Disordered" evidence="1">
    <location>
        <begin position="1"/>
        <end position="92"/>
    </location>
</feature>
<dbReference type="OrthoDB" id="3902208at2759"/>
<dbReference type="EMBL" id="ML992706">
    <property type="protein sequence ID" value="KAF2207188.1"/>
    <property type="molecule type" value="Genomic_DNA"/>
</dbReference>
<reference evidence="2" key="1">
    <citation type="journal article" date="2020" name="Stud. Mycol.">
        <title>101 Dothideomycetes genomes: a test case for predicting lifestyles and emergence of pathogens.</title>
        <authorList>
            <person name="Haridas S."/>
            <person name="Albert R."/>
            <person name="Binder M."/>
            <person name="Bloem J."/>
            <person name="Labutti K."/>
            <person name="Salamov A."/>
            <person name="Andreopoulos B."/>
            <person name="Baker S."/>
            <person name="Barry K."/>
            <person name="Bills G."/>
            <person name="Bluhm B."/>
            <person name="Cannon C."/>
            <person name="Castanera R."/>
            <person name="Culley D."/>
            <person name="Daum C."/>
            <person name="Ezra D."/>
            <person name="Gonzalez J."/>
            <person name="Henrissat B."/>
            <person name="Kuo A."/>
            <person name="Liang C."/>
            <person name="Lipzen A."/>
            <person name="Lutzoni F."/>
            <person name="Magnuson J."/>
            <person name="Mondo S."/>
            <person name="Nolan M."/>
            <person name="Ohm R."/>
            <person name="Pangilinan J."/>
            <person name="Park H.-J."/>
            <person name="Ramirez L."/>
            <person name="Alfaro M."/>
            <person name="Sun H."/>
            <person name="Tritt A."/>
            <person name="Yoshinaga Y."/>
            <person name="Zwiers L.-H."/>
            <person name="Turgeon B."/>
            <person name="Goodwin S."/>
            <person name="Spatafora J."/>
            <person name="Crous P."/>
            <person name="Grigoriev I."/>
        </authorList>
    </citation>
    <scope>NUCLEOTIDE SEQUENCE</scope>
    <source>
        <strain evidence="2">SCOH1-5</strain>
    </source>
</reference>
<feature type="compositionally biased region" description="Polar residues" evidence="1">
    <location>
        <begin position="1"/>
        <end position="11"/>
    </location>
</feature>
<feature type="region of interest" description="Disordered" evidence="1">
    <location>
        <begin position="126"/>
        <end position="169"/>
    </location>
</feature>